<evidence type="ECO:0000313" key="2">
    <source>
        <dbReference type="EMBL" id="KAE9227013.1"/>
    </source>
</evidence>
<name>A0A6G0NY77_9STRA</name>
<organism evidence="2 3">
    <name type="scientific">Phytophthora fragariae</name>
    <dbReference type="NCBI Taxonomy" id="53985"/>
    <lineage>
        <taxon>Eukaryota</taxon>
        <taxon>Sar</taxon>
        <taxon>Stramenopiles</taxon>
        <taxon>Oomycota</taxon>
        <taxon>Peronosporomycetes</taxon>
        <taxon>Peronosporales</taxon>
        <taxon>Peronosporaceae</taxon>
        <taxon>Phytophthora</taxon>
    </lineage>
</organism>
<dbReference type="Proteomes" id="UP000476176">
    <property type="component" value="Unassembled WGS sequence"/>
</dbReference>
<evidence type="ECO:0000313" key="3">
    <source>
        <dbReference type="Proteomes" id="UP000476176"/>
    </source>
</evidence>
<accession>A0A6G0NY77</accession>
<dbReference type="AlphaFoldDB" id="A0A6G0NY77"/>
<comment type="caution">
    <text evidence="2">The sequence shown here is derived from an EMBL/GenBank/DDBJ whole genome shotgun (WGS) entry which is preliminary data.</text>
</comment>
<protein>
    <submittedName>
        <fullName evidence="2">Uncharacterized protein</fullName>
    </submittedName>
</protein>
<evidence type="ECO:0000256" key="1">
    <source>
        <dbReference type="SAM" id="MobiDB-lite"/>
    </source>
</evidence>
<gene>
    <name evidence="2" type="ORF">PF004_g11480</name>
</gene>
<dbReference type="EMBL" id="QXGC01000629">
    <property type="protein sequence ID" value="KAE9227013.1"/>
    <property type="molecule type" value="Genomic_DNA"/>
</dbReference>
<reference evidence="2 3" key="1">
    <citation type="submission" date="2018-09" db="EMBL/GenBank/DDBJ databases">
        <title>Genomic investigation of the strawberry pathogen Phytophthora fragariae indicates pathogenicity is determined by transcriptional variation in three key races.</title>
        <authorList>
            <person name="Adams T.M."/>
            <person name="Armitage A.D."/>
            <person name="Sobczyk M.K."/>
            <person name="Bates H.J."/>
            <person name="Dunwell J.M."/>
            <person name="Nellist C.F."/>
            <person name="Harrison R.J."/>
        </authorList>
    </citation>
    <scope>NUCLEOTIDE SEQUENCE [LARGE SCALE GENOMIC DNA]</scope>
    <source>
        <strain evidence="2 3">BC-23</strain>
    </source>
</reference>
<sequence>MPGNSSRELKQAPEKKRRRTNRGGSAQGLEGTDFLLGEEAVLRNFAKQAAENYKQDGTMNCEAGDSRGVGAVSDVPGDHGGGDQVSAATCAQGDAKDGDAGNGINETVGGRGREGGVRVVIAVEEYDWELRPKAKATVSEAVDVVPCNVVVVLLASVVKVVDKAVCNVVIVMVADMVEAAVMLRSARSLFKCQTKAPLITM</sequence>
<feature type="region of interest" description="Disordered" evidence="1">
    <location>
        <begin position="1"/>
        <end position="33"/>
    </location>
</feature>
<proteinExistence type="predicted"/>